<comment type="similarity">
    <text evidence="5 6">Belongs to the adenylate kinase family.</text>
</comment>
<dbReference type="RefSeq" id="WP_110174847.1">
    <property type="nucleotide sequence ID" value="NZ_CP015136.1"/>
</dbReference>
<dbReference type="GO" id="GO:0005737">
    <property type="term" value="C:cytoplasm"/>
    <property type="evidence" value="ECO:0007669"/>
    <property type="project" value="UniProtKB-SubCell"/>
</dbReference>
<dbReference type="OrthoDB" id="9805030at2"/>
<name>A0A143PS91_LUTPR</name>
<keyword evidence="1 5" id="KW-0808">Transferase</keyword>
<evidence type="ECO:0000313" key="9">
    <source>
        <dbReference type="Proteomes" id="UP000076079"/>
    </source>
</evidence>
<dbReference type="NCBIfam" id="TIGR01351">
    <property type="entry name" value="adk"/>
    <property type="match status" value="1"/>
</dbReference>
<evidence type="ECO:0000256" key="5">
    <source>
        <dbReference type="HAMAP-Rule" id="MF_00235"/>
    </source>
</evidence>
<dbReference type="GO" id="GO:0044209">
    <property type="term" value="P:AMP salvage"/>
    <property type="evidence" value="ECO:0007669"/>
    <property type="project" value="UniProtKB-UniRule"/>
</dbReference>
<dbReference type="UniPathway" id="UPA00588">
    <property type="reaction ID" value="UER00649"/>
</dbReference>
<dbReference type="InterPro" id="IPR033690">
    <property type="entry name" value="Adenylat_kinase_CS"/>
</dbReference>
<dbReference type="Pfam" id="PF00406">
    <property type="entry name" value="ADK"/>
    <property type="match status" value="1"/>
</dbReference>
<comment type="subcellular location">
    <subcellularLocation>
        <location evidence="5 7">Cytoplasm</location>
    </subcellularLocation>
</comment>
<gene>
    <name evidence="5 8" type="primary">adk</name>
    <name evidence="8" type="ORF">LuPra_04858</name>
</gene>
<feature type="region of interest" description="NMP" evidence="5">
    <location>
        <begin position="26"/>
        <end position="55"/>
    </location>
</feature>
<dbReference type="InterPro" id="IPR027417">
    <property type="entry name" value="P-loop_NTPase"/>
</dbReference>
<dbReference type="CDD" id="cd01428">
    <property type="entry name" value="ADK"/>
    <property type="match status" value="1"/>
</dbReference>
<dbReference type="PRINTS" id="PR00094">
    <property type="entry name" value="ADENYLTKNASE"/>
</dbReference>
<comment type="pathway">
    <text evidence="5">Purine metabolism; AMP biosynthesis via salvage pathway; AMP from ADP: step 1/1.</text>
</comment>
<keyword evidence="9" id="KW-1185">Reference proteome</keyword>
<dbReference type="EMBL" id="CP015136">
    <property type="protein sequence ID" value="AMY11607.1"/>
    <property type="molecule type" value="Genomic_DNA"/>
</dbReference>
<dbReference type="HAMAP" id="MF_00235">
    <property type="entry name" value="Adenylate_kinase_Adk"/>
    <property type="match status" value="1"/>
</dbReference>
<feature type="binding site" evidence="5">
    <location>
        <begin position="53"/>
        <end position="55"/>
    </location>
    <ligand>
        <name>AMP</name>
        <dbReference type="ChEBI" id="CHEBI:456215"/>
    </ligand>
</feature>
<dbReference type="GO" id="GO:0004017">
    <property type="term" value="F:AMP kinase activity"/>
    <property type="evidence" value="ECO:0007669"/>
    <property type="project" value="UniProtKB-UniRule"/>
</dbReference>
<keyword evidence="5 7" id="KW-0067">ATP-binding</keyword>
<organism evidence="8 9">
    <name type="scientific">Luteitalea pratensis</name>
    <dbReference type="NCBI Taxonomy" id="1855912"/>
    <lineage>
        <taxon>Bacteria</taxon>
        <taxon>Pseudomonadati</taxon>
        <taxon>Acidobacteriota</taxon>
        <taxon>Vicinamibacteria</taxon>
        <taxon>Vicinamibacterales</taxon>
        <taxon>Vicinamibacteraceae</taxon>
        <taxon>Luteitalea</taxon>
    </lineage>
</organism>
<dbReference type="Proteomes" id="UP000076079">
    <property type="component" value="Chromosome"/>
</dbReference>
<evidence type="ECO:0000313" key="8">
    <source>
        <dbReference type="EMBL" id="AMY11607.1"/>
    </source>
</evidence>
<feature type="binding site" evidence="5">
    <location>
        <position position="190"/>
    </location>
    <ligand>
        <name>ATP</name>
        <dbReference type="ChEBI" id="CHEBI:30616"/>
    </ligand>
</feature>
<accession>A0A143PS91</accession>
<reference evidence="8 9" key="1">
    <citation type="journal article" date="2016" name="Genome Announc.">
        <title>First Complete Genome Sequence of a Subdivision 6 Acidobacterium Strain.</title>
        <authorList>
            <person name="Huang S."/>
            <person name="Vieira S."/>
            <person name="Bunk B."/>
            <person name="Riedel T."/>
            <person name="Sproer C."/>
            <person name="Overmann J."/>
        </authorList>
    </citation>
    <scope>NUCLEOTIDE SEQUENCE [LARGE SCALE GENOMIC DNA]</scope>
    <source>
        <strain evidence="9">DSM 100886 HEG_-6_39</strain>
    </source>
</reference>
<feature type="binding site" evidence="5">
    <location>
        <begin position="81"/>
        <end position="84"/>
    </location>
    <ligand>
        <name>AMP</name>
        <dbReference type="ChEBI" id="CHEBI:456215"/>
    </ligand>
</feature>
<dbReference type="NCBIfam" id="NF001381">
    <property type="entry name" value="PRK00279.1-3"/>
    <property type="match status" value="1"/>
</dbReference>
<dbReference type="InterPro" id="IPR006259">
    <property type="entry name" value="Adenyl_kin_sub"/>
</dbReference>
<feature type="binding site" evidence="5">
    <location>
        <position position="121"/>
    </location>
    <ligand>
        <name>ATP</name>
        <dbReference type="ChEBI" id="CHEBI:30616"/>
    </ligand>
</feature>
<evidence type="ECO:0000256" key="1">
    <source>
        <dbReference type="ARBA" id="ARBA00022679"/>
    </source>
</evidence>
<keyword evidence="3 5" id="KW-0547">Nucleotide-binding</keyword>
<feature type="binding site" evidence="5">
    <location>
        <position position="27"/>
    </location>
    <ligand>
        <name>AMP</name>
        <dbReference type="ChEBI" id="CHEBI:456215"/>
    </ligand>
</feature>
<evidence type="ECO:0000256" key="4">
    <source>
        <dbReference type="ARBA" id="ARBA00022777"/>
    </source>
</evidence>
<keyword evidence="5" id="KW-0963">Cytoplasm</keyword>
<comment type="function">
    <text evidence="5">Catalyzes the reversible transfer of the terminal phosphate group between ATP and AMP. Plays an important role in cellular energy homeostasis and in adenine nucleotide metabolism.</text>
</comment>
<dbReference type="Gene3D" id="3.40.50.300">
    <property type="entry name" value="P-loop containing nucleotide triphosphate hydrolases"/>
    <property type="match status" value="1"/>
</dbReference>
<dbReference type="AlphaFoldDB" id="A0A143PS91"/>
<dbReference type="PROSITE" id="PS00113">
    <property type="entry name" value="ADENYLATE_KINASE"/>
    <property type="match status" value="1"/>
</dbReference>
<dbReference type="STRING" id="1855912.LuPra_04858"/>
<dbReference type="PANTHER" id="PTHR23359">
    <property type="entry name" value="NUCLEOTIDE KINASE"/>
    <property type="match status" value="1"/>
</dbReference>
<comment type="caution">
    <text evidence="5">Lacks conserved residue(s) required for the propagation of feature annotation.</text>
</comment>
<dbReference type="NCBIfam" id="NF011100">
    <property type="entry name" value="PRK14527.1"/>
    <property type="match status" value="1"/>
</dbReference>
<dbReference type="SUPFAM" id="SSF52540">
    <property type="entry name" value="P-loop containing nucleoside triphosphate hydrolases"/>
    <property type="match status" value="1"/>
</dbReference>
<evidence type="ECO:0000256" key="7">
    <source>
        <dbReference type="RuleBase" id="RU003331"/>
    </source>
</evidence>
<keyword evidence="4 5" id="KW-0418">Kinase</keyword>
<keyword evidence="2 5" id="KW-0545">Nucleotide biosynthesis</keyword>
<feature type="binding site" evidence="5">
    <location>
        <position position="88"/>
    </location>
    <ligand>
        <name>AMP</name>
        <dbReference type="ChEBI" id="CHEBI:456215"/>
    </ligand>
</feature>
<comment type="subunit">
    <text evidence="5 7">Monomer.</text>
</comment>
<dbReference type="KEGG" id="abac:LuPra_04858"/>
<evidence type="ECO:0000256" key="3">
    <source>
        <dbReference type="ARBA" id="ARBA00022741"/>
    </source>
</evidence>
<proteinExistence type="inferred from homology"/>
<evidence type="ECO:0000256" key="6">
    <source>
        <dbReference type="RuleBase" id="RU003330"/>
    </source>
</evidence>
<comment type="domain">
    <text evidence="5">Consists of three domains, a large central CORE domain and two small peripheral domains, NMPbind and LID, which undergo movements during catalysis. The LID domain closes over the site of phosphoryl transfer upon ATP binding. Assembling and dissambling the active center during each catalytic cycle provides an effective means to prevent ATP hydrolysis.</text>
</comment>
<dbReference type="InterPro" id="IPR000850">
    <property type="entry name" value="Adenylat/UMP-CMP_kin"/>
</dbReference>
<dbReference type="PATRIC" id="fig|1813736.3.peg.5116"/>
<feature type="binding site" evidence="5">
    <location>
        <position position="162"/>
    </location>
    <ligand>
        <name>AMP</name>
        <dbReference type="ChEBI" id="CHEBI:456215"/>
    </ligand>
</feature>
<feature type="binding site" evidence="5">
    <location>
        <position position="32"/>
    </location>
    <ligand>
        <name>AMP</name>
        <dbReference type="ChEBI" id="CHEBI:456215"/>
    </ligand>
</feature>
<sequence length="215" mass="22731">MLGPPGAGKGTQATRLARHYNVPKVSTGDILRESAAAGTALGLEARARIDQGNLVSDEVAIAIVRERLSRQDVAFGFILDGFPRTVAQAEALDEMMWGRSPLTVLHIVVPVDVLVGRLHARRICGVCGTNADPTKPDVGVCANCGGALVTRADDDEQVVRNRLQIYENRTAPLVNYYQGRPTLFTIDGNLSPDAVAAAMKDALASAMGVAQGGAR</sequence>
<dbReference type="EC" id="2.7.4.3" evidence="5 7"/>
<protein>
    <recommendedName>
        <fullName evidence="5 7">Adenylate kinase</fullName>
        <shortName evidence="5">AK</shortName>
        <ecNumber evidence="5 7">2.7.4.3</ecNumber>
    </recommendedName>
    <alternativeName>
        <fullName evidence="5">ATP-AMP transphosphorylase</fullName>
    </alternativeName>
    <alternativeName>
        <fullName evidence="5">ATP:AMP phosphotransferase</fullName>
    </alternativeName>
    <alternativeName>
        <fullName evidence="5">Adenylate monophosphate kinase</fullName>
    </alternativeName>
</protein>
<feature type="binding site" evidence="5">
    <location>
        <begin position="6"/>
        <end position="11"/>
    </location>
    <ligand>
        <name>ATP</name>
        <dbReference type="ChEBI" id="CHEBI:30616"/>
    </ligand>
</feature>
<reference evidence="9" key="2">
    <citation type="submission" date="2016-04" db="EMBL/GenBank/DDBJ databases">
        <title>First Complete Genome Sequence of a Subdivision 6 Acidobacterium.</title>
        <authorList>
            <person name="Huang S."/>
            <person name="Vieira S."/>
            <person name="Bunk B."/>
            <person name="Riedel T."/>
            <person name="Sproeer C."/>
            <person name="Overmann J."/>
        </authorList>
    </citation>
    <scope>NUCLEOTIDE SEQUENCE [LARGE SCALE GENOMIC DNA]</scope>
    <source>
        <strain evidence="9">DSM 100886 HEG_-6_39</strain>
    </source>
</reference>
<feature type="binding site" evidence="5">
    <location>
        <position position="151"/>
    </location>
    <ligand>
        <name>AMP</name>
        <dbReference type="ChEBI" id="CHEBI:456215"/>
    </ligand>
</feature>
<comment type="catalytic activity">
    <reaction evidence="5 7">
        <text>AMP + ATP = 2 ADP</text>
        <dbReference type="Rhea" id="RHEA:12973"/>
        <dbReference type="ChEBI" id="CHEBI:30616"/>
        <dbReference type="ChEBI" id="CHEBI:456215"/>
        <dbReference type="ChEBI" id="CHEBI:456216"/>
        <dbReference type="EC" id="2.7.4.3"/>
    </reaction>
</comment>
<evidence type="ECO:0000256" key="2">
    <source>
        <dbReference type="ARBA" id="ARBA00022727"/>
    </source>
</evidence>
<dbReference type="GO" id="GO:0005524">
    <property type="term" value="F:ATP binding"/>
    <property type="evidence" value="ECO:0007669"/>
    <property type="project" value="UniProtKB-UniRule"/>
</dbReference>